<keyword evidence="1" id="KW-0812">Transmembrane</keyword>
<feature type="transmembrane region" description="Helical" evidence="1">
    <location>
        <begin position="65"/>
        <end position="88"/>
    </location>
</feature>
<feature type="transmembrane region" description="Helical" evidence="1">
    <location>
        <begin position="127"/>
        <end position="144"/>
    </location>
</feature>
<evidence type="ECO:0000313" key="2">
    <source>
        <dbReference type="EMBL" id="EHQ88325.1"/>
    </source>
</evidence>
<sequence length="153" mass="17882">MFDLSFYFIFAALIGLATIILIPRNLYKKYFLYGLIFGGIGDTLLITLFHLMGYLNYKNMGVTSIFGLFSFWTPISWTFYFMIFFYFLPVKKSFLVPYLLAFVALNYSVGTVMSQSGLYEVIGIYKYVQPFIYLAWCSISAWAFHKNEYKSMI</sequence>
<dbReference type="Proteomes" id="UP000005104">
    <property type="component" value="Chromosome"/>
</dbReference>
<gene>
    <name evidence="2" type="ORF">DesyoDRAFT_1155</name>
</gene>
<evidence type="ECO:0000256" key="1">
    <source>
        <dbReference type="SAM" id="Phobius"/>
    </source>
</evidence>
<keyword evidence="1" id="KW-0472">Membrane</keyword>
<name>H5Y2R2_9FIRM</name>
<proteinExistence type="predicted"/>
<feature type="transmembrane region" description="Helical" evidence="1">
    <location>
        <begin position="6"/>
        <end position="23"/>
    </location>
</feature>
<dbReference type="EMBL" id="CM001441">
    <property type="protein sequence ID" value="EHQ88325.1"/>
    <property type="molecule type" value="Genomic_DNA"/>
</dbReference>
<protein>
    <recommendedName>
        <fullName evidence="4">DUF2878 domain-containing protein</fullName>
    </recommendedName>
</protein>
<evidence type="ECO:0008006" key="4">
    <source>
        <dbReference type="Google" id="ProtNLM"/>
    </source>
</evidence>
<keyword evidence="1" id="KW-1133">Transmembrane helix</keyword>
<dbReference type="AlphaFoldDB" id="H5Y2R2"/>
<keyword evidence="3" id="KW-1185">Reference proteome</keyword>
<accession>H5Y2R2</accession>
<evidence type="ECO:0000313" key="3">
    <source>
        <dbReference type="Proteomes" id="UP000005104"/>
    </source>
</evidence>
<reference evidence="2 3" key="1">
    <citation type="submission" date="2011-11" db="EMBL/GenBank/DDBJ databases">
        <title>The Noncontiguous Finished genome of Desulfosporosinus youngiae DSM 17734.</title>
        <authorList>
            <consortium name="US DOE Joint Genome Institute (JGI-PGF)"/>
            <person name="Lucas S."/>
            <person name="Han J."/>
            <person name="Lapidus A."/>
            <person name="Cheng J.-F."/>
            <person name="Goodwin L."/>
            <person name="Pitluck S."/>
            <person name="Peters L."/>
            <person name="Ovchinnikova G."/>
            <person name="Lu M."/>
            <person name="Land M.L."/>
            <person name="Hauser L."/>
            <person name="Pester M."/>
            <person name="Spring S."/>
            <person name="Ollivier B."/>
            <person name="Rattei T."/>
            <person name="Klenk H.-P."/>
            <person name="Wagner M."/>
            <person name="Loy A."/>
            <person name="Woyke T.J."/>
        </authorList>
    </citation>
    <scope>NUCLEOTIDE SEQUENCE [LARGE SCALE GENOMIC DNA]</scope>
    <source>
        <strain evidence="2 3">DSM 17734</strain>
    </source>
</reference>
<feature type="transmembrane region" description="Helical" evidence="1">
    <location>
        <begin position="30"/>
        <end position="53"/>
    </location>
</feature>
<organism evidence="2 3">
    <name type="scientific">Desulfosporosinus youngiae DSM 17734</name>
    <dbReference type="NCBI Taxonomy" id="768710"/>
    <lineage>
        <taxon>Bacteria</taxon>
        <taxon>Bacillati</taxon>
        <taxon>Bacillota</taxon>
        <taxon>Clostridia</taxon>
        <taxon>Eubacteriales</taxon>
        <taxon>Desulfitobacteriaceae</taxon>
        <taxon>Desulfosporosinus</taxon>
    </lineage>
</organism>
<dbReference type="eggNOG" id="ENOG50348KM">
    <property type="taxonomic scope" value="Bacteria"/>
</dbReference>
<feature type="transmembrane region" description="Helical" evidence="1">
    <location>
        <begin position="95"/>
        <end position="115"/>
    </location>
</feature>
<dbReference type="OrthoDB" id="1797240at2"/>
<dbReference type="RefSeq" id="WP_007780553.1">
    <property type="nucleotide sequence ID" value="NZ_CM001441.1"/>
</dbReference>
<dbReference type="HOGENOM" id="CLU_115763_0_0_9"/>